<dbReference type="PANTHER" id="PTHR46771">
    <property type="entry name" value="DETERIN"/>
    <property type="match status" value="1"/>
</dbReference>
<keyword evidence="6" id="KW-0963">Cytoplasm</keyword>
<evidence type="ECO:0000313" key="19">
    <source>
        <dbReference type="Proteomes" id="UP000283210"/>
    </source>
</evidence>
<keyword evidence="9" id="KW-0479">Metal-binding</keyword>
<dbReference type="Gene3D" id="1.10.1170.10">
    <property type="entry name" value="Inhibitor Of Apoptosis Protein (2mihbC-IAP-1), Chain A"/>
    <property type="match status" value="1"/>
</dbReference>
<dbReference type="SMART" id="SM00238">
    <property type="entry name" value="BIR"/>
    <property type="match status" value="1"/>
</dbReference>
<accession>A0A3S2LR86</accession>
<dbReference type="InterPro" id="IPR001370">
    <property type="entry name" value="BIR_rpt"/>
</dbReference>
<dbReference type="OrthoDB" id="2196114at2759"/>
<dbReference type="GO" id="GO:0046872">
    <property type="term" value="F:metal ion binding"/>
    <property type="evidence" value="ECO:0007669"/>
    <property type="project" value="UniProtKB-KW"/>
</dbReference>
<sequence>MDPFNEEDVKMYLFENRLKTFENWPFDEDCTCTPENMARAGFVHTPSDNSPDIAMCFFCLKELEGWEPDDDPQKEHKSHSPSCSFISLTKKVEDLTVEEFVKLQKERDKILTRKRCNEAITKFEEAAKVRREEIIKTARGEE</sequence>
<keyword evidence="5" id="KW-0158">Chromosome</keyword>
<comment type="similarity">
    <text evidence="4">Belongs to the IAP family.</text>
</comment>
<evidence type="ECO:0000256" key="14">
    <source>
        <dbReference type="ARBA" id="ARBA00023212"/>
    </source>
</evidence>
<dbReference type="CDD" id="cd00022">
    <property type="entry name" value="BIR"/>
    <property type="match status" value="1"/>
</dbReference>
<keyword evidence="7" id="KW-0597">Phosphoprotein</keyword>
<dbReference type="GO" id="GO:0005634">
    <property type="term" value="C:nucleus"/>
    <property type="evidence" value="ECO:0007669"/>
    <property type="project" value="UniProtKB-SubCell"/>
</dbReference>
<dbReference type="GO" id="GO:0000775">
    <property type="term" value="C:chromosome, centromeric region"/>
    <property type="evidence" value="ECO:0007669"/>
    <property type="project" value="UniProtKB-SubCell"/>
</dbReference>
<evidence type="ECO:0000256" key="17">
    <source>
        <dbReference type="ARBA" id="ARBA00023328"/>
    </source>
</evidence>
<evidence type="ECO:0000313" key="18">
    <source>
        <dbReference type="EMBL" id="RVE59418.1"/>
    </source>
</evidence>
<keyword evidence="15" id="KW-0539">Nucleus</keyword>
<name>A0A3S2LR86_ORYJA</name>
<reference evidence="18 19" key="1">
    <citation type="submission" date="2018-11" db="EMBL/GenBank/DDBJ databases">
        <authorList>
            <person name="Lopez-Roques C."/>
            <person name="Donnadieu C."/>
            <person name="Bouchez O."/>
            <person name="Klopp C."/>
            <person name="Cabau C."/>
            <person name="Zahm M."/>
        </authorList>
    </citation>
    <scope>NUCLEOTIDE SEQUENCE [LARGE SCALE GENOMIC DNA]</scope>
    <source>
        <strain evidence="18">RS831</strain>
        <tissue evidence="18">Whole body</tissue>
    </source>
</reference>
<evidence type="ECO:0000256" key="16">
    <source>
        <dbReference type="ARBA" id="ARBA00023306"/>
    </source>
</evidence>
<dbReference type="GO" id="GO:0007059">
    <property type="term" value="P:chromosome segregation"/>
    <property type="evidence" value="ECO:0007669"/>
    <property type="project" value="UniProtKB-KW"/>
</dbReference>
<keyword evidence="10" id="KW-0498">Mitosis</keyword>
<evidence type="ECO:0000256" key="8">
    <source>
        <dbReference type="ARBA" id="ARBA00022618"/>
    </source>
</evidence>
<keyword evidence="11" id="KW-0159">Chromosome partition</keyword>
<evidence type="ECO:0000256" key="9">
    <source>
        <dbReference type="ARBA" id="ARBA00022723"/>
    </source>
</evidence>
<dbReference type="AlphaFoldDB" id="A0A3S2LR86"/>
<dbReference type="SUPFAM" id="SSF57924">
    <property type="entry name" value="Inhibitor of apoptosis (IAP) repeat"/>
    <property type="match status" value="1"/>
</dbReference>
<dbReference type="FunFam" id="1.10.1170.10:FF:000009">
    <property type="entry name" value="Baculoviral IAP repeat-containing protein 5"/>
    <property type="match status" value="1"/>
</dbReference>
<evidence type="ECO:0000256" key="10">
    <source>
        <dbReference type="ARBA" id="ARBA00022776"/>
    </source>
</evidence>
<evidence type="ECO:0000256" key="5">
    <source>
        <dbReference type="ARBA" id="ARBA00022454"/>
    </source>
</evidence>
<keyword evidence="8" id="KW-0132">Cell division</keyword>
<dbReference type="Proteomes" id="UP000283210">
    <property type="component" value="Chromosome 19"/>
</dbReference>
<protein>
    <submittedName>
        <fullName evidence="18">Uncharacterized protein</fullName>
    </submittedName>
</protein>
<dbReference type="InterPro" id="IPR051190">
    <property type="entry name" value="Baculoviral_IAP"/>
</dbReference>
<dbReference type="PANTHER" id="PTHR46771:SF3">
    <property type="entry name" value="BACULOVIRAL IAP REPEAT-CONTAINING PROTEIN 5"/>
    <property type="match status" value="1"/>
</dbReference>
<organism evidence="18 19">
    <name type="scientific">Oryzias javanicus</name>
    <name type="common">Javanese ricefish</name>
    <name type="synonym">Aplocheilus javanicus</name>
    <dbReference type="NCBI Taxonomy" id="123683"/>
    <lineage>
        <taxon>Eukaryota</taxon>
        <taxon>Metazoa</taxon>
        <taxon>Chordata</taxon>
        <taxon>Craniata</taxon>
        <taxon>Vertebrata</taxon>
        <taxon>Euteleostomi</taxon>
        <taxon>Actinopterygii</taxon>
        <taxon>Neopterygii</taxon>
        <taxon>Teleostei</taxon>
        <taxon>Neoteleostei</taxon>
        <taxon>Acanthomorphata</taxon>
        <taxon>Ovalentaria</taxon>
        <taxon>Atherinomorphae</taxon>
        <taxon>Beloniformes</taxon>
        <taxon>Adrianichthyidae</taxon>
        <taxon>Oryziinae</taxon>
        <taxon>Oryzias</taxon>
    </lineage>
</organism>
<reference evidence="18 19" key="2">
    <citation type="submission" date="2019-01" db="EMBL/GenBank/DDBJ databases">
        <title>A chromosome length genome reference of the Java medaka (oryzias javanicus).</title>
        <authorList>
            <person name="Herpin A."/>
            <person name="Takehana Y."/>
            <person name="Naruse K."/>
            <person name="Ansai S."/>
            <person name="Kawaguchi M."/>
        </authorList>
    </citation>
    <scope>NUCLEOTIDE SEQUENCE [LARGE SCALE GENOMIC DNA]</scope>
    <source>
        <strain evidence="18">RS831</strain>
        <tissue evidence="18">Whole body</tissue>
    </source>
</reference>
<evidence type="ECO:0000256" key="6">
    <source>
        <dbReference type="ARBA" id="ARBA00022490"/>
    </source>
</evidence>
<evidence type="ECO:0000256" key="13">
    <source>
        <dbReference type="ARBA" id="ARBA00022843"/>
    </source>
</evidence>
<evidence type="ECO:0000256" key="3">
    <source>
        <dbReference type="ARBA" id="ARBA00004584"/>
    </source>
</evidence>
<dbReference type="Pfam" id="PF00653">
    <property type="entry name" value="BIR"/>
    <property type="match status" value="1"/>
</dbReference>
<dbReference type="OMA" id="IKMYFYE"/>
<evidence type="ECO:0000256" key="4">
    <source>
        <dbReference type="ARBA" id="ARBA00006672"/>
    </source>
</evidence>
<keyword evidence="17" id="KW-0137">Centromere</keyword>
<proteinExistence type="inferred from homology"/>
<evidence type="ECO:0000256" key="7">
    <source>
        <dbReference type="ARBA" id="ARBA00022553"/>
    </source>
</evidence>
<dbReference type="GO" id="GO:0005819">
    <property type="term" value="C:spindle"/>
    <property type="evidence" value="ECO:0007669"/>
    <property type="project" value="UniProtKB-SubCell"/>
</dbReference>
<comment type="subcellular location">
    <subcellularLocation>
        <location evidence="3">Chromosome</location>
        <location evidence="3">Centromere</location>
    </subcellularLocation>
    <subcellularLocation>
        <location evidence="2">Cytoplasm</location>
        <location evidence="2">Cytoskeleton</location>
        <location evidence="2">Spindle</location>
    </subcellularLocation>
    <subcellularLocation>
        <location evidence="1">Nucleus</location>
    </subcellularLocation>
</comment>
<evidence type="ECO:0000256" key="11">
    <source>
        <dbReference type="ARBA" id="ARBA00022829"/>
    </source>
</evidence>
<gene>
    <name evidence="18" type="ORF">OJAV_G00188240</name>
</gene>
<evidence type="ECO:0000256" key="2">
    <source>
        <dbReference type="ARBA" id="ARBA00004186"/>
    </source>
</evidence>
<evidence type="ECO:0000256" key="12">
    <source>
        <dbReference type="ARBA" id="ARBA00022833"/>
    </source>
</evidence>
<keyword evidence="19" id="KW-1185">Reference proteome</keyword>
<keyword evidence="14" id="KW-0206">Cytoskeleton</keyword>
<dbReference type="PROSITE" id="PS50143">
    <property type="entry name" value="BIR_REPEAT_2"/>
    <property type="match status" value="1"/>
</dbReference>
<keyword evidence="12" id="KW-0862">Zinc</keyword>
<keyword evidence="16" id="KW-0131">Cell cycle</keyword>
<dbReference type="EMBL" id="CM012455">
    <property type="protein sequence ID" value="RVE59418.1"/>
    <property type="molecule type" value="Genomic_DNA"/>
</dbReference>
<evidence type="ECO:0000256" key="15">
    <source>
        <dbReference type="ARBA" id="ARBA00023242"/>
    </source>
</evidence>
<keyword evidence="13" id="KW-0832">Ubl conjugation</keyword>
<evidence type="ECO:0000256" key="1">
    <source>
        <dbReference type="ARBA" id="ARBA00004123"/>
    </source>
</evidence>
<dbReference type="GO" id="GO:0051301">
    <property type="term" value="P:cell division"/>
    <property type="evidence" value="ECO:0007669"/>
    <property type="project" value="UniProtKB-KW"/>
</dbReference>